<dbReference type="GO" id="GO:0035269">
    <property type="term" value="P:protein O-linked glycosylation via mannose"/>
    <property type="evidence" value="ECO:0007669"/>
    <property type="project" value="TreeGrafter"/>
</dbReference>
<dbReference type="Gene3D" id="3.90.550.10">
    <property type="entry name" value="Spore Coat Polysaccharide Biosynthesis Protein SpsA, Chain A"/>
    <property type="match status" value="1"/>
</dbReference>
<dbReference type="Pfam" id="PF00535">
    <property type="entry name" value="Glycos_transf_2"/>
    <property type="match status" value="1"/>
</dbReference>
<organism evidence="12">
    <name type="scientific">Nanobsidianus stetteri</name>
    <dbReference type="NCBI Taxonomy" id="1294122"/>
    <lineage>
        <taxon>Archaea</taxon>
        <taxon>Nanobdellota</taxon>
        <taxon>Candidatus Nanoarchaeia</taxon>
        <taxon>Nanoarchaeales</taxon>
        <taxon>Nanopusillaceae</taxon>
        <taxon>Candidatus Nanobsidianus</taxon>
    </lineage>
</organism>
<comment type="similarity">
    <text evidence="2">Belongs to the glycosyltransferase 2 family.</text>
</comment>
<dbReference type="GO" id="GO:0006506">
    <property type="term" value="P:GPI anchor biosynthetic process"/>
    <property type="evidence" value="ECO:0007669"/>
    <property type="project" value="TreeGrafter"/>
</dbReference>
<evidence type="ECO:0000259" key="10">
    <source>
        <dbReference type="Pfam" id="PF04138"/>
    </source>
</evidence>
<dbReference type="InterPro" id="IPR007267">
    <property type="entry name" value="GtrA_DPMS_TM"/>
</dbReference>
<dbReference type="GO" id="GO:0000271">
    <property type="term" value="P:polysaccharide biosynthetic process"/>
    <property type="evidence" value="ECO:0007669"/>
    <property type="project" value="InterPro"/>
</dbReference>
<evidence type="ECO:0000313" key="11">
    <source>
        <dbReference type="EMBL" id="MCC5447076.1"/>
    </source>
</evidence>
<sequence length="352" mass="41178">MNIDISIIIPTLNEKENINELVKRIRESLNDIKYEIIFVDDGSNDGTIEEIEKLKEKYKNIKIVERGYRKGLSSAFIDGVKHSNGKYIVLMDADLQHPPELLKKMYEKALEGYDLVIASRYIKGGKIDNWNIIREFISKTAIFIAYIFLPETLKVKDPLSGYFLIKRDLLNNFKVSDPFSYKVLLDILVKVNYNKLIEIPYTFKERKHGKSKLGKRIIFSYLKQVFLLFDIFQFIKFYLVGLSGIVINLLSLYLLIFYFPFYISSFLAILISIIWNFILNDLFVFKIKKRKLLERFLLFFGGRGLLSKPVQYLSALLFYYIFGINYLISQLIAIFIAAIINWVFTKGIVYGK</sequence>
<comment type="caution">
    <text evidence="12">The sequence shown here is derived from an EMBL/GenBank/DDBJ whole genome shotgun (WGS) entry which is preliminary data.</text>
</comment>
<proteinExistence type="inferred from homology"/>
<dbReference type="Proteomes" id="UP000245509">
    <property type="component" value="Unassembled WGS sequence"/>
</dbReference>
<dbReference type="PANTHER" id="PTHR43398:SF1">
    <property type="entry name" value="DOLICHOL-PHOSPHATE MANNOSYLTRANSFERASE SUBUNIT 1"/>
    <property type="match status" value="1"/>
</dbReference>
<evidence type="ECO:0000256" key="7">
    <source>
        <dbReference type="ARBA" id="ARBA00023136"/>
    </source>
</evidence>
<name>A0A2T9WLK3_NANST</name>
<keyword evidence="4" id="KW-0808">Transferase</keyword>
<dbReference type="EMBL" id="QEFP02000007">
    <property type="protein sequence ID" value="MCC5447076.1"/>
    <property type="molecule type" value="Genomic_DNA"/>
</dbReference>
<evidence type="ECO:0000256" key="6">
    <source>
        <dbReference type="ARBA" id="ARBA00022989"/>
    </source>
</evidence>
<dbReference type="GO" id="GO:0016020">
    <property type="term" value="C:membrane"/>
    <property type="evidence" value="ECO:0007669"/>
    <property type="project" value="UniProtKB-SubCell"/>
</dbReference>
<dbReference type="AlphaFoldDB" id="A0A2T9WLK3"/>
<protein>
    <submittedName>
        <fullName evidence="12">Dolichol monophosphate mannose synthase</fullName>
    </submittedName>
    <submittedName>
        <fullName evidence="11">Glycosyltransferase family 2 protein</fullName>
    </submittedName>
</protein>
<dbReference type="InterPro" id="IPR001173">
    <property type="entry name" value="Glyco_trans_2-like"/>
</dbReference>
<evidence type="ECO:0000259" key="9">
    <source>
        <dbReference type="Pfam" id="PF00535"/>
    </source>
</evidence>
<comment type="subcellular location">
    <subcellularLocation>
        <location evidence="1">Membrane</location>
        <topology evidence="1">Multi-pass membrane protein</topology>
    </subcellularLocation>
</comment>
<feature type="transmembrane region" description="Helical" evidence="8">
    <location>
        <begin position="296"/>
        <end position="321"/>
    </location>
</feature>
<dbReference type="RefSeq" id="WP_228615304.1">
    <property type="nucleotide sequence ID" value="NZ_QEFP02000007.1"/>
</dbReference>
<evidence type="ECO:0000313" key="12">
    <source>
        <dbReference type="EMBL" id="PVU68713.1"/>
    </source>
</evidence>
<dbReference type="EMBL" id="QEFP01000004">
    <property type="protein sequence ID" value="PVU68713.1"/>
    <property type="molecule type" value="Genomic_DNA"/>
</dbReference>
<dbReference type="SUPFAM" id="SSF53448">
    <property type="entry name" value="Nucleotide-diphospho-sugar transferases"/>
    <property type="match status" value="1"/>
</dbReference>
<keyword evidence="7 8" id="KW-0472">Membrane</keyword>
<feature type="domain" description="Glycosyltransferase 2-like" evidence="9">
    <location>
        <begin position="6"/>
        <end position="171"/>
    </location>
</feature>
<evidence type="ECO:0000256" key="4">
    <source>
        <dbReference type="ARBA" id="ARBA00022679"/>
    </source>
</evidence>
<feature type="domain" description="GtrA/DPMS transmembrane" evidence="10">
    <location>
        <begin position="236"/>
        <end position="349"/>
    </location>
</feature>
<reference evidence="12" key="3">
    <citation type="submission" date="2017-05" db="EMBL/GenBank/DDBJ databases">
        <authorList>
            <person name="Song R."/>
            <person name="Chenine A.L."/>
            <person name="Ruprecht R.M."/>
        </authorList>
    </citation>
    <scope>NUCLEOTIDE SEQUENCE</scope>
    <source>
        <strain evidence="12">SCGC AB-777_F03</strain>
    </source>
</reference>
<keyword evidence="6 8" id="KW-1133">Transmembrane helix</keyword>
<keyword evidence="3" id="KW-0328">Glycosyltransferase</keyword>
<evidence type="ECO:0000256" key="1">
    <source>
        <dbReference type="ARBA" id="ARBA00004141"/>
    </source>
</evidence>
<dbReference type="InterPro" id="IPR039528">
    <property type="entry name" value="DPM1-like"/>
</dbReference>
<feature type="transmembrane region" description="Helical" evidence="8">
    <location>
        <begin position="327"/>
        <end position="344"/>
    </location>
</feature>
<feature type="transmembrane region" description="Helical" evidence="8">
    <location>
        <begin position="265"/>
        <end position="284"/>
    </location>
</feature>
<dbReference type="GO" id="GO:0004582">
    <property type="term" value="F:dolichyl-phosphate beta-D-mannosyltransferase activity"/>
    <property type="evidence" value="ECO:0007669"/>
    <property type="project" value="InterPro"/>
</dbReference>
<accession>A0A2T9WLK3</accession>
<evidence type="ECO:0000256" key="2">
    <source>
        <dbReference type="ARBA" id="ARBA00006739"/>
    </source>
</evidence>
<dbReference type="GO" id="GO:0006488">
    <property type="term" value="P:dolichol-linked oligosaccharide biosynthetic process"/>
    <property type="evidence" value="ECO:0007669"/>
    <property type="project" value="TreeGrafter"/>
</dbReference>
<reference evidence="11" key="4">
    <citation type="submission" date="2021-11" db="EMBL/GenBank/DDBJ databases">
        <authorList>
            <person name="Munson-Mcgee J."/>
            <person name="Field E."/>
            <person name="Bateson M."/>
            <person name="Rooney C."/>
            <person name="Stepanauskas R."/>
            <person name="Young M."/>
        </authorList>
    </citation>
    <scope>NUCLEOTIDE SEQUENCE</scope>
    <source>
        <strain evidence="11">SCGC AB-777_F03</strain>
    </source>
</reference>
<dbReference type="InterPro" id="IPR029044">
    <property type="entry name" value="Nucleotide-diphossugar_trans"/>
</dbReference>
<reference evidence="11" key="2">
    <citation type="submission" date="2017-05" db="EMBL/GenBank/DDBJ databases">
        <authorList>
            <person name="Munson-Mcgee J.H."/>
        </authorList>
    </citation>
    <scope>NUCLEOTIDE SEQUENCE</scope>
    <source>
        <strain evidence="11">SCGC AB-777_F03</strain>
    </source>
</reference>
<dbReference type="Pfam" id="PF04138">
    <property type="entry name" value="GtrA_DPMS_TM"/>
    <property type="match status" value="1"/>
</dbReference>
<evidence type="ECO:0000256" key="5">
    <source>
        <dbReference type="ARBA" id="ARBA00022692"/>
    </source>
</evidence>
<keyword evidence="5 8" id="KW-0812">Transmembrane</keyword>
<evidence type="ECO:0000256" key="3">
    <source>
        <dbReference type="ARBA" id="ARBA00022676"/>
    </source>
</evidence>
<dbReference type="CDD" id="cd06442">
    <property type="entry name" value="DPM1_like"/>
    <property type="match status" value="1"/>
</dbReference>
<reference evidence="12" key="1">
    <citation type="journal article" date="2015" name="Appl. Environ. Microbiol.">
        <title>Nanoarchaeota, Their Sulfolobales Host, and Nanoarchaeota Virus Distribution across Yellowstone National Park Hot Springs.</title>
        <authorList>
            <person name="Munson-McGee J.H."/>
            <person name="Field E.K."/>
            <person name="Bateson M."/>
            <person name="Rooney C."/>
            <person name="Stepanauskas R."/>
            <person name="Young M.J."/>
        </authorList>
    </citation>
    <scope>NUCLEOTIDE SEQUENCE [LARGE SCALE GENOMIC DNA]</scope>
    <source>
        <strain evidence="12">SCGC AB-777_F03</strain>
    </source>
</reference>
<evidence type="ECO:0000256" key="8">
    <source>
        <dbReference type="SAM" id="Phobius"/>
    </source>
</evidence>
<dbReference type="PANTHER" id="PTHR43398">
    <property type="entry name" value="DOLICHOL-PHOSPHATE MANNOSYLTRANSFERASE SUBUNIT 1"/>
    <property type="match status" value="1"/>
</dbReference>
<gene>
    <name evidence="11" type="ORF">DDW03_001520</name>
    <name evidence="12" type="ORF">DDW03_01290</name>
</gene>